<keyword evidence="2" id="KW-1185">Reference proteome</keyword>
<accession>A0ABW6WFT2</accession>
<comment type="caution">
    <text evidence="1">The sequence shown here is derived from an EMBL/GenBank/DDBJ whole genome shotgun (WGS) entry which is preliminary data.</text>
</comment>
<sequence length="177" mass="18651">MLLAEVLHQCDEHAAALDAAAMAAEIAGGITPLDWRRLFTALLVGADLTICTGDRAALDACASARNALTYLPLPDPESSVVITGLHAVAVYHHASPGQGEQELQALRASVTSGGLHDQMVTAALAAMRAEPGHHHRRDGAPMPVPGGMLQPRLDLTTIGWLADRVPLSHPHDPPQRP</sequence>
<proteinExistence type="predicted"/>
<dbReference type="Proteomes" id="UP001602245">
    <property type="component" value="Unassembled WGS sequence"/>
</dbReference>
<protein>
    <submittedName>
        <fullName evidence="1">Uncharacterized protein</fullName>
    </submittedName>
</protein>
<evidence type="ECO:0000313" key="2">
    <source>
        <dbReference type="Proteomes" id="UP001602245"/>
    </source>
</evidence>
<organism evidence="1 2">
    <name type="scientific">Paractinoplanes globisporus</name>
    <dbReference type="NCBI Taxonomy" id="113565"/>
    <lineage>
        <taxon>Bacteria</taxon>
        <taxon>Bacillati</taxon>
        <taxon>Actinomycetota</taxon>
        <taxon>Actinomycetes</taxon>
        <taxon>Micromonosporales</taxon>
        <taxon>Micromonosporaceae</taxon>
        <taxon>Paractinoplanes</taxon>
    </lineage>
</organism>
<dbReference type="RefSeq" id="WP_157295883.1">
    <property type="nucleotide sequence ID" value="NZ_JBIAZU010000003.1"/>
</dbReference>
<dbReference type="EMBL" id="JBIAZU010000003">
    <property type="protein sequence ID" value="MFF5291893.1"/>
    <property type="molecule type" value="Genomic_DNA"/>
</dbReference>
<gene>
    <name evidence="1" type="ORF">ACFY35_20830</name>
</gene>
<evidence type="ECO:0000313" key="1">
    <source>
        <dbReference type="EMBL" id="MFF5291893.1"/>
    </source>
</evidence>
<name>A0ABW6WFT2_9ACTN</name>
<reference evidence="1 2" key="1">
    <citation type="submission" date="2024-10" db="EMBL/GenBank/DDBJ databases">
        <title>The Natural Products Discovery Center: Release of the First 8490 Sequenced Strains for Exploring Actinobacteria Biosynthetic Diversity.</title>
        <authorList>
            <person name="Kalkreuter E."/>
            <person name="Kautsar S.A."/>
            <person name="Yang D."/>
            <person name="Bader C.D."/>
            <person name="Teijaro C.N."/>
            <person name="Fluegel L."/>
            <person name="Davis C.M."/>
            <person name="Simpson J.R."/>
            <person name="Lauterbach L."/>
            <person name="Steele A.D."/>
            <person name="Gui C."/>
            <person name="Meng S."/>
            <person name="Li G."/>
            <person name="Viehrig K."/>
            <person name="Ye F."/>
            <person name="Su P."/>
            <person name="Kiefer A.F."/>
            <person name="Nichols A."/>
            <person name="Cepeda A.J."/>
            <person name="Yan W."/>
            <person name="Fan B."/>
            <person name="Jiang Y."/>
            <person name="Adhikari A."/>
            <person name="Zheng C.-J."/>
            <person name="Schuster L."/>
            <person name="Cowan T.M."/>
            <person name="Smanski M.J."/>
            <person name="Chevrette M.G."/>
            <person name="De Carvalho L.P.S."/>
            <person name="Shen B."/>
        </authorList>
    </citation>
    <scope>NUCLEOTIDE SEQUENCE [LARGE SCALE GENOMIC DNA]</scope>
    <source>
        <strain evidence="1 2">NPDC000087</strain>
    </source>
</reference>